<dbReference type="EMBL" id="JABBFZ010000003">
    <property type="protein sequence ID" value="NML30914.1"/>
    <property type="molecule type" value="Genomic_DNA"/>
</dbReference>
<dbReference type="RefSeq" id="WP_169497180.1">
    <property type="nucleotide sequence ID" value="NZ_JABBFZ010000003.1"/>
</dbReference>
<feature type="compositionally biased region" description="Polar residues" evidence="1">
    <location>
        <begin position="1"/>
        <end position="10"/>
    </location>
</feature>
<feature type="compositionally biased region" description="Low complexity" evidence="1">
    <location>
        <begin position="29"/>
        <end position="50"/>
    </location>
</feature>
<feature type="region of interest" description="Disordered" evidence="1">
    <location>
        <begin position="1"/>
        <end position="205"/>
    </location>
</feature>
<dbReference type="Pfam" id="PF10667">
    <property type="entry name" value="DUF2486"/>
    <property type="match status" value="1"/>
</dbReference>
<keyword evidence="3" id="KW-1185">Reference proteome</keyword>
<proteinExistence type="predicted"/>
<feature type="compositionally biased region" description="Low complexity" evidence="1">
    <location>
        <begin position="91"/>
        <end position="108"/>
    </location>
</feature>
<dbReference type="AlphaFoldDB" id="A0A7X9X3Q8"/>
<dbReference type="Proteomes" id="UP000583127">
    <property type="component" value="Unassembled WGS sequence"/>
</dbReference>
<accession>A0A7X9X3Q8</accession>
<dbReference type="InterPro" id="IPR018924">
    <property type="entry name" value="DUF2486"/>
</dbReference>
<sequence length="282" mass="29875">MSDPNDNSIPVLNEVIVPGRASQTRDTSADAGAAVAPAAQSGAEPAAQAVPPSPTPREPTFRTEPAFVPPPAQQAEPVLAPEPVLTPEQMVSPAPVLAPAPLSTAPAVHQDRPPASTEAQAELHQPHVADHTHAKQRQRPHHGVHVRHGHEDVHEDTSVSPGVFDRTEPAIPLEAGATVPPDVGSEAAQDVPRDVPQDAAQAAEPPLDTDAIAERLRGRFASFLTGDGRGIIEARCRDALQQHTNLLVTQITREVAQTLEAEMTGWVREAVEEELARHAGRA</sequence>
<comment type="caution">
    <text evidence="2">The sequence shown here is derived from an EMBL/GenBank/DDBJ whole genome shotgun (WGS) entry which is preliminary data.</text>
</comment>
<evidence type="ECO:0000313" key="3">
    <source>
        <dbReference type="Proteomes" id="UP000583127"/>
    </source>
</evidence>
<organism evidence="2 3">
    <name type="scientific">Paraburkholderia antibiotica</name>
    <dbReference type="NCBI Taxonomy" id="2728839"/>
    <lineage>
        <taxon>Bacteria</taxon>
        <taxon>Pseudomonadati</taxon>
        <taxon>Pseudomonadota</taxon>
        <taxon>Betaproteobacteria</taxon>
        <taxon>Burkholderiales</taxon>
        <taxon>Burkholderiaceae</taxon>
        <taxon>Paraburkholderia</taxon>
    </lineage>
</organism>
<feature type="compositionally biased region" description="Basic residues" evidence="1">
    <location>
        <begin position="134"/>
        <end position="148"/>
    </location>
</feature>
<protein>
    <submittedName>
        <fullName evidence="2">DUF2486 family protein</fullName>
    </submittedName>
</protein>
<feature type="compositionally biased region" description="Basic and acidic residues" evidence="1">
    <location>
        <begin position="124"/>
        <end position="133"/>
    </location>
</feature>
<evidence type="ECO:0000313" key="2">
    <source>
        <dbReference type="EMBL" id="NML30914.1"/>
    </source>
</evidence>
<name>A0A7X9X3Q8_9BURK</name>
<reference evidence="2 3" key="1">
    <citation type="submission" date="2020-04" db="EMBL/GenBank/DDBJ databases">
        <title>Paraburkholderia sp. G-4-1-8 isolated from soil.</title>
        <authorList>
            <person name="Dahal R.H."/>
        </authorList>
    </citation>
    <scope>NUCLEOTIDE SEQUENCE [LARGE SCALE GENOMIC DNA]</scope>
    <source>
        <strain evidence="2 3">G-4-1-8</strain>
    </source>
</reference>
<evidence type="ECO:0000256" key="1">
    <source>
        <dbReference type="SAM" id="MobiDB-lite"/>
    </source>
</evidence>
<gene>
    <name evidence="2" type="ORF">HHL14_08700</name>
</gene>